<dbReference type="Gene3D" id="3.40.50.300">
    <property type="entry name" value="P-loop containing nucleotide triphosphate hydrolases"/>
    <property type="match status" value="3"/>
</dbReference>
<reference evidence="6" key="2">
    <citation type="submission" date="2015-02" db="UniProtKB">
        <authorList>
            <consortium name="EnsemblMetazoa"/>
        </authorList>
    </citation>
    <scope>IDENTIFICATION</scope>
</reference>
<dbReference type="InterPro" id="IPR041679">
    <property type="entry name" value="DNA2/NAM7-like_C"/>
</dbReference>
<evidence type="ECO:0000256" key="2">
    <source>
        <dbReference type="SAM" id="MobiDB-lite"/>
    </source>
</evidence>
<dbReference type="GO" id="GO:0031380">
    <property type="term" value="C:nuclear RNA-directed RNA polymerase complex"/>
    <property type="evidence" value="ECO:0007669"/>
    <property type="project" value="TreeGrafter"/>
</dbReference>
<dbReference type="InterPro" id="IPR047187">
    <property type="entry name" value="SF1_C_Upf1"/>
</dbReference>
<feature type="domain" description="DNA2/NAM7 helicase helicase" evidence="3">
    <location>
        <begin position="290"/>
        <end position="704"/>
    </location>
</feature>
<dbReference type="InterPro" id="IPR057373">
    <property type="entry name" value="ZNFX1"/>
</dbReference>
<dbReference type="Pfam" id="PF13087">
    <property type="entry name" value="AAA_12"/>
    <property type="match status" value="1"/>
</dbReference>
<evidence type="ECO:0000313" key="7">
    <source>
        <dbReference type="Proteomes" id="UP000014500"/>
    </source>
</evidence>
<evidence type="ECO:0008006" key="8">
    <source>
        <dbReference type="Google" id="ProtNLM"/>
    </source>
</evidence>
<dbReference type="InterPro" id="IPR027417">
    <property type="entry name" value="P-loop_NTPase"/>
</dbReference>
<feature type="compositionally biased region" description="Polar residues" evidence="2">
    <location>
        <begin position="14"/>
        <end position="24"/>
    </location>
</feature>
<dbReference type="PANTHER" id="PTHR10887">
    <property type="entry name" value="DNA2/NAM7 HELICASE FAMILY"/>
    <property type="match status" value="1"/>
</dbReference>
<dbReference type="PhylomeDB" id="T1IUF3"/>
<dbReference type="FunFam" id="3.40.50.300:FF:000742">
    <property type="entry name" value="NFX1-type zinc finger-containing protein 1"/>
    <property type="match status" value="1"/>
</dbReference>
<dbReference type="EnsemblMetazoa" id="SMAR004775-RA">
    <property type="protein sequence ID" value="SMAR004775-PA"/>
    <property type="gene ID" value="SMAR004775"/>
</dbReference>
<dbReference type="GO" id="GO:0031048">
    <property type="term" value="P:regulatory ncRNA-mediated heterochromatin formation"/>
    <property type="evidence" value="ECO:0007669"/>
    <property type="project" value="TreeGrafter"/>
</dbReference>
<evidence type="ECO:0000259" key="4">
    <source>
        <dbReference type="Pfam" id="PF13087"/>
    </source>
</evidence>
<dbReference type="CDD" id="cd18808">
    <property type="entry name" value="SF1_C_Upf1"/>
    <property type="match status" value="1"/>
</dbReference>
<dbReference type="EMBL" id="JH431532">
    <property type="status" value="NOT_ANNOTATED_CDS"/>
    <property type="molecule type" value="Genomic_DNA"/>
</dbReference>
<dbReference type="OMA" id="EWIMVEA"/>
<protein>
    <recommendedName>
        <fullName evidence="8">AAA+ ATPase domain-containing protein</fullName>
    </recommendedName>
</protein>
<dbReference type="HOGENOM" id="CLU_001066_0_0_1"/>
<dbReference type="SUPFAM" id="SSF52540">
    <property type="entry name" value="P-loop containing nucleoside triphosphate hydrolases"/>
    <property type="match status" value="1"/>
</dbReference>
<reference evidence="7" key="1">
    <citation type="submission" date="2011-05" db="EMBL/GenBank/DDBJ databases">
        <authorList>
            <person name="Richards S.R."/>
            <person name="Qu J."/>
            <person name="Jiang H."/>
            <person name="Jhangiani S.N."/>
            <person name="Agravi P."/>
            <person name="Goodspeed R."/>
            <person name="Gross S."/>
            <person name="Mandapat C."/>
            <person name="Jackson L."/>
            <person name="Mathew T."/>
            <person name="Pu L."/>
            <person name="Thornton R."/>
            <person name="Saada N."/>
            <person name="Wilczek-Boney K.B."/>
            <person name="Lee S."/>
            <person name="Kovar C."/>
            <person name="Wu Y."/>
            <person name="Scherer S.E."/>
            <person name="Worley K.C."/>
            <person name="Muzny D.M."/>
            <person name="Gibbs R."/>
        </authorList>
    </citation>
    <scope>NUCLEOTIDE SEQUENCE</scope>
    <source>
        <strain evidence="7">Brora</strain>
    </source>
</reference>
<dbReference type="Pfam" id="PF13086">
    <property type="entry name" value="AAA_11"/>
    <property type="match status" value="1"/>
</dbReference>
<evidence type="ECO:0000259" key="5">
    <source>
        <dbReference type="Pfam" id="PF25396"/>
    </source>
</evidence>
<organism evidence="6 7">
    <name type="scientific">Strigamia maritima</name>
    <name type="common">European centipede</name>
    <name type="synonym">Geophilus maritimus</name>
    <dbReference type="NCBI Taxonomy" id="126957"/>
    <lineage>
        <taxon>Eukaryota</taxon>
        <taxon>Metazoa</taxon>
        <taxon>Ecdysozoa</taxon>
        <taxon>Arthropoda</taxon>
        <taxon>Myriapoda</taxon>
        <taxon>Chilopoda</taxon>
        <taxon>Pleurostigmophora</taxon>
        <taxon>Geophilomorpha</taxon>
        <taxon>Linotaeniidae</taxon>
        <taxon>Strigamia</taxon>
    </lineage>
</organism>
<dbReference type="PANTHER" id="PTHR10887:SF341">
    <property type="entry name" value="NFX1-TYPE ZINC FINGER-CONTAINING PROTEIN 1"/>
    <property type="match status" value="1"/>
</dbReference>
<proteinExistence type="predicted"/>
<name>T1IUF3_STRMM</name>
<accession>T1IUF3</accession>
<feature type="domain" description="ZNFX1" evidence="5">
    <location>
        <begin position="111"/>
        <end position="210"/>
    </location>
</feature>
<feature type="compositionally biased region" description="Polar residues" evidence="2">
    <location>
        <begin position="31"/>
        <end position="41"/>
    </location>
</feature>
<dbReference type="Pfam" id="PF25396">
    <property type="entry name" value="ZNFX1"/>
    <property type="match status" value="1"/>
</dbReference>
<dbReference type="AlphaFoldDB" id="T1IUF3"/>
<evidence type="ECO:0000313" key="6">
    <source>
        <dbReference type="EnsemblMetazoa" id="SMAR004775-PA"/>
    </source>
</evidence>
<keyword evidence="1" id="KW-0175">Coiled coil</keyword>
<evidence type="ECO:0000256" key="1">
    <source>
        <dbReference type="SAM" id="Coils"/>
    </source>
</evidence>
<dbReference type="GO" id="GO:0004386">
    <property type="term" value="F:helicase activity"/>
    <property type="evidence" value="ECO:0007669"/>
    <property type="project" value="InterPro"/>
</dbReference>
<sequence length="955" mass="109475">MEQNTAKARPSLKRPNSSLNQNPNKRLCTGHNENSSNTDTVKNFRRMPIIPTIDELKNKVGPVLMENIIDGPFKDVDHYLEVHFRLLREDFLGPLRQKILNFNTKTTQDNNSSIFQYEDVRICDFEMSQDGVIYKLLFDQDKIDCATLENSTRLAFGSLLCLSNDNFETALFATVAAKNQNDLQKGIIKVRFESDLNSNNQQRYTMLESQAFFEAYRHVLKGLQSFNKDNLPLQNYLVNVQQKLEPPEYVKKNLTYYLKLDEANEDGERAEFGAQVLDINTWPTPEALNLDVFQRRAMHLALSSSLAIIQGPPGTGKTHVGLKIVEALLSNLRLTRCRNQSNPILVVCFTNHALDQFLEGIIKFTNRVVRLGSRSINPAMEPFTLREIMKGSVKSKLKREILDLKKQRSEAEKKVQKETNRLKLSQTRIIHELLLEKSLKEKDFQLIKTLKVNNKDIEPPFSFLGAWLGLINSDLVSEEDLQKFTQTKFTKDKTKDSINKNKNSSEKANDLNVYNAKTGKRVAKSRFAIRDWAVVVNVSENCEKIDKIDQVPLVSNLGKLCAAVVTKEFYKDDEMADDEIGNEKNSWKFDLDARWRLYRRWKRMFEEVQDELIKTSVVNYKEIAAKLEKQQNSEKIEILGACEIIGMTTTCAARTLDVLREIGPKIVIVEEAAEVLESHITTCMSKSTQHLILIGDHQQLRPGVNNHELKVKYNLDVSLFERMILNKVPFETLQLQHRMRSEISSLLVPHIYESLLDHPAVLRYPNVKGVAQNVFFLDHDIPEEAADGSTSHANRHEAEFLVSFCEYLLQQGYKRSQITILTPYSGQLSLMRRFTAAHIFEGVHTTVVDNFQGEENDIILLSFARSNTTDQIGFLKVHNRINVALSRAKLGLYCIGNFRHFARRSQLWRAIVADLERRNRIGPALTLVCQTHKFPTVVRNGREIKPRCPRGGCLY</sequence>
<feature type="coiled-coil region" evidence="1">
    <location>
        <begin position="394"/>
        <end position="428"/>
    </location>
</feature>
<dbReference type="STRING" id="126957.T1IUF3"/>
<feature type="region of interest" description="Disordered" evidence="2">
    <location>
        <begin position="1"/>
        <end position="41"/>
    </location>
</feature>
<keyword evidence="7" id="KW-1185">Reference proteome</keyword>
<dbReference type="InterPro" id="IPR041677">
    <property type="entry name" value="DNA2/NAM7_AAA_11"/>
</dbReference>
<dbReference type="CDD" id="cd17936">
    <property type="entry name" value="EEXXEc_NFX1"/>
    <property type="match status" value="1"/>
</dbReference>
<evidence type="ECO:0000259" key="3">
    <source>
        <dbReference type="Pfam" id="PF13086"/>
    </source>
</evidence>
<dbReference type="eggNOG" id="KOG1807">
    <property type="taxonomic scope" value="Eukaryota"/>
</dbReference>
<dbReference type="InterPro" id="IPR045055">
    <property type="entry name" value="DNA2/NAM7-like"/>
</dbReference>
<dbReference type="Proteomes" id="UP000014500">
    <property type="component" value="Unassembled WGS sequence"/>
</dbReference>
<feature type="domain" description="DNA2/NAM7 helicase-like C-terminal" evidence="4">
    <location>
        <begin position="715"/>
        <end position="897"/>
    </location>
</feature>